<dbReference type="AlphaFoldDB" id="A0A1J1I8W1"/>
<protein>
    <submittedName>
        <fullName evidence="1">CLUMA_CG010103, isoform A</fullName>
    </submittedName>
</protein>
<name>A0A1J1I8W1_9DIPT</name>
<keyword evidence="2" id="KW-1185">Reference proteome</keyword>
<sequence>MRQQVSNTNLEKWAKVDEDEREHSKWIIVNSQCQNDKKRKIFRRDLKSTRHVINQCRNIAHLKLHPAVFVNQGLFIKQISVKRQKINSRTDLLTTHKRKKNE</sequence>
<evidence type="ECO:0000313" key="1">
    <source>
        <dbReference type="EMBL" id="CRK96727.1"/>
    </source>
</evidence>
<proteinExistence type="predicted"/>
<reference evidence="1 2" key="1">
    <citation type="submission" date="2015-04" db="EMBL/GenBank/DDBJ databases">
        <authorList>
            <person name="Syromyatnikov M.Y."/>
            <person name="Popov V.N."/>
        </authorList>
    </citation>
    <scope>NUCLEOTIDE SEQUENCE [LARGE SCALE GENOMIC DNA]</scope>
</reference>
<dbReference type="Proteomes" id="UP000183832">
    <property type="component" value="Unassembled WGS sequence"/>
</dbReference>
<evidence type="ECO:0000313" key="2">
    <source>
        <dbReference type="Proteomes" id="UP000183832"/>
    </source>
</evidence>
<organism evidence="1 2">
    <name type="scientific">Clunio marinus</name>
    <dbReference type="NCBI Taxonomy" id="568069"/>
    <lineage>
        <taxon>Eukaryota</taxon>
        <taxon>Metazoa</taxon>
        <taxon>Ecdysozoa</taxon>
        <taxon>Arthropoda</taxon>
        <taxon>Hexapoda</taxon>
        <taxon>Insecta</taxon>
        <taxon>Pterygota</taxon>
        <taxon>Neoptera</taxon>
        <taxon>Endopterygota</taxon>
        <taxon>Diptera</taxon>
        <taxon>Nematocera</taxon>
        <taxon>Chironomoidea</taxon>
        <taxon>Chironomidae</taxon>
        <taxon>Clunio</taxon>
    </lineage>
</organism>
<dbReference type="EMBL" id="CVRI01000044">
    <property type="protein sequence ID" value="CRK96727.1"/>
    <property type="molecule type" value="Genomic_DNA"/>
</dbReference>
<accession>A0A1J1I8W1</accession>
<gene>
    <name evidence="1" type="ORF">CLUMA_CG010103</name>
</gene>